<feature type="region of interest" description="Disordered" evidence="1">
    <location>
        <begin position="590"/>
        <end position="643"/>
    </location>
</feature>
<dbReference type="Proteomes" id="UP001201980">
    <property type="component" value="Unassembled WGS sequence"/>
</dbReference>
<reference evidence="2" key="1">
    <citation type="submission" date="2022-07" db="EMBL/GenBank/DDBJ databases">
        <title>Draft genome sequence of Zalerion maritima ATCC 34329, a (micro)plastics degrading marine fungus.</title>
        <authorList>
            <person name="Paco A."/>
            <person name="Goncalves M.F.M."/>
            <person name="Rocha-Santos T.A.P."/>
            <person name="Alves A."/>
        </authorList>
    </citation>
    <scope>NUCLEOTIDE SEQUENCE</scope>
    <source>
        <strain evidence="2">ATCC 34329</strain>
    </source>
</reference>
<dbReference type="AlphaFoldDB" id="A0AAD5WQI2"/>
<sequence length="643" mass="73851">MDKLPLELVEHILETFAKDHHRQKNKIFPLRRVCRTFDKILAPILLKTLQLDFIRLDRAWSRSNGGFHIAPHALVPRGSLAQALYVDTMVVRDTDELDYMDQLFRDVEPMQVYIPMLRRQYCMNESTFTPAEFRQKLGQILLYTPNVERFRLNLPFQLVGRYCDASTMILSNALAALAENLSRAEKEPELKIADLKVLVLESVADASMLKLWNNPIDVRNIAAVFHKLEHIVFGIRRQDFQADYVPDADVILGQRIWTMLGMSGKMRSICISTLDNDDIPKSRFKETLFVNPFQALRVRSKALPFFKQESTEFGRRPASLNRLNFRFLRSLEFRRVELDGPKWMQAMESFPALEELFLCDVYLQTFHDRTEPSKVMWIGLPNERPPKDHCWVAQRLRRREPRLKVIKAHHIAYHRISTDTTPLDEPIYDLADPCGLARELPQRFVEVAMGYKQPNIPHRATPTDLDLLFPDDIHPYALSLEADDEQIENASTSYGLPIPQTLDYLGPSSAEDHLVVADIERPENMRREDTCALNYQLTSRNPTSGWSRSIDGWFPNCNSHTLRELHKMTDKACYAMRQLNIIDSQRIQEMRQDAQTQTGTQAGTDTQTQTQAGQTQDGSQTQDSGPTQADSSSGTQTQNSSTG</sequence>
<organism evidence="2 3">
    <name type="scientific">Zalerion maritima</name>
    <dbReference type="NCBI Taxonomy" id="339359"/>
    <lineage>
        <taxon>Eukaryota</taxon>
        <taxon>Fungi</taxon>
        <taxon>Dikarya</taxon>
        <taxon>Ascomycota</taxon>
        <taxon>Pezizomycotina</taxon>
        <taxon>Sordariomycetes</taxon>
        <taxon>Lulworthiomycetidae</taxon>
        <taxon>Lulworthiales</taxon>
        <taxon>Lulworthiaceae</taxon>
        <taxon>Zalerion</taxon>
    </lineage>
</organism>
<proteinExistence type="predicted"/>
<evidence type="ECO:0000256" key="1">
    <source>
        <dbReference type="SAM" id="MobiDB-lite"/>
    </source>
</evidence>
<evidence type="ECO:0000313" key="3">
    <source>
        <dbReference type="Proteomes" id="UP001201980"/>
    </source>
</evidence>
<protein>
    <recommendedName>
        <fullName evidence="4">F-box domain-containing protein</fullName>
    </recommendedName>
</protein>
<keyword evidence="3" id="KW-1185">Reference proteome</keyword>
<evidence type="ECO:0008006" key="4">
    <source>
        <dbReference type="Google" id="ProtNLM"/>
    </source>
</evidence>
<comment type="caution">
    <text evidence="2">The sequence shown here is derived from an EMBL/GenBank/DDBJ whole genome shotgun (WGS) entry which is preliminary data.</text>
</comment>
<name>A0AAD5WQI2_9PEZI</name>
<gene>
    <name evidence="2" type="ORF">MKZ38_005217</name>
</gene>
<accession>A0AAD5WQI2</accession>
<feature type="compositionally biased region" description="Low complexity" evidence="1">
    <location>
        <begin position="593"/>
        <end position="643"/>
    </location>
</feature>
<dbReference type="EMBL" id="JAKWBI020000311">
    <property type="protein sequence ID" value="KAJ2896807.1"/>
    <property type="molecule type" value="Genomic_DNA"/>
</dbReference>
<evidence type="ECO:0000313" key="2">
    <source>
        <dbReference type="EMBL" id="KAJ2896807.1"/>
    </source>
</evidence>